<dbReference type="KEGG" id="bgt:106078610"/>
<evidence type="ECO:0000256" key="8">
    <source>
        <dbReference type="ARBA" id="ARBA00023163"/>
    </source>
</evidence>
<dbReference type="SUPFAM" id="SSF57667">
    <property type="entry name" value="beta-beta-alpha zinc fingers"/>
    <property type="match status" value="2"/>
</dbReference>
<feature type="domain" description="C2H2-type" evidence="13">
    <location>
        <begin position="675"/>
        <end position="704"/>
    </location>
</feature>
<keyword evidence="9" id="KW-0539">Nucleus</keyword>
<dbReference type="PROSITE" id="PS50157">
    <property type="entry name" value="ZINC_FINGER_C2H2_2"/>
    <property type="match status" value="3"/>
</dbReference>
<keyword evidence="7" id="KW-0238">DNA-binding</keyword>
<keyword evidence="14" id="KW-1185">Reference proteome</keyword>
<evidence type="ECO:0000256" key="10">
    <source>
        <dbReference type="ARBA" id="ARBA00038409"/>
    </source>
</evidence>
<dbReference type="OMA" id="THTKIRS"/>
<dbReference type="PANTHER" id="PTHR23235:SF170">
    <property type="entry name" value="FI01014P-RELATED"/>
    <property type="match status" value="1"/>
</dbReference>
<evidence type="ECO:0000256" key="9">
    <source>
        <dbReference type="ARBA" id="ARBA00023242"/>
    </source>
</evidence>
<feature type="domain" description="C2H2-type" evidence="13">
    <location>
        <begin position="705"/>
        <end position="734"/>
    </location>
</feature>
<feature type="compositionally biased region" description="Acidic residues" evidence="12">
    <location>
        <begin position="777"/>
        <end position="800"/>
    </location>
</feature>
<evidence type="ECO:0000256" key="4">
    <source>
        <dbReference type="ARBA" id="ARBA00022771"/>
    </source>
</evidence>
<feature type="region of interest" description="Disordered" evidence="12">
    <location>
        <begin position="755"/>
        <end position="826"/>
    </location>
</feature>
<dbReference type="GO" id="GO:0008270">
    <property type="term" value="F:zinc ion binding"/>
    <property type="evidence" value="ECO:0007669"/>
    <property type="project" value="UniProtKB-KW"/>
</dbReference>
<dbReference type="AlphaFoldDB" id="A0A9U8EN37"/>
<accession>A0A9U8EN37</accession>
<evidence type="ECO:0000256" key="1">
    <source>
        <dbReference type="ARBA" id="ARBA00004123"/>
    </source>
</evidence>
<comment type="similarity">
    <text evidence="10">Belongs to the Sp1 C2H2-type zinc-finger protein family.</text>
</comment>
<keyword evidence="2" id="KW-0479">Metal-binding</keyword>
<evidence type="ECO:0000256" key="2">
    <source>
        <dbReference type="ARBA" id="ARBA00022723"/>
    </source>
</evidence>
<dbReference type="Gene3D" id="3.30.160.60">
    <property type="entry name" value="Classic Zinc Finger"/>
    <property type="match status" value="3"/>
</dbReference>
<dbReference type="InterPro" id="IPR013087">
    <property type="entry name" value="Znf_C2H2_type"/>
</dbReference>
<dbReference type="GO" id="GO:0005634">
    <property type="term" value="C:nucleus"/>
    <property type="evidence" value="ECO:0007669"/>
    <property type="project" value="UniProtKB-SubCell"/>
</dbReference>
<evidence type="ECO:0000256" key="12">
    <source>
        <dbReference type="SAM" id="MobiDB-lite"/>
    </source>
</evidence>
<evidence type="ECO:0000256" key="7">
    <source>
        <dbReference type="ARBA" id="ARBA00023125"/>
    </source>
</evidence>
<name>A0A9U8EN37_BIOGL</name>
<evidence type="ECO:0000256" key="5">
    <source>
        <dbReference type="ARBA" id="ARBA00022833"/>
    </source>
</evidence>
<dbReference type="PANTHER" id="PTHR23235">
    <property type="entry name" value="KRUEPPEL-LIKE TRANSCRIPTION FACTOR"/>
    <property type="match status" value="1"/>
</dbReference>
<keyword evidence="4 11" id="KW-0863">Zinc-finger</keyword>
<comment type="subcellular location">
    <subcellularLocation>
        <location evidence="1">Nucleus</location>
    </subcellularLocation>
</comment>
<feature type="compositionally biased region" description="Acidic residues" evidence="12">
    <location>
        <begin position="809"/>
        <end position="826"/>
    </location>
</feature>
<dbReference type="FunFam" id="3.30.160.60:FF:000014">
    <property type="entry name" value="Transcription factor Sp3"/>
    <property type="match status" value="1"/>
</dbReference>
<gene>
    <name evidence="15" type="primary">LOC106078610</name>
</gene>
<keyword evidence="3" id="KW-0677">Repeat</keyword>
<dbReference type="SMART" id="SM00355">
    <property type="entry name" value="ZnF_C2H2"/>
    <property type="match status" value="3"/>
</dbReference>
<dbReference type="Proteomes" id="UP001165740">
    <property type="component" value="Chromosome 16"/>
</dbReference>
<evidence type="ECO:0000313" key="14">
    <source>
        <dbReference type="Proteomes" id="UP001165740"/>
    </source>
</evidence>
<dbReference type="InterPro" id="IPR036236">
    <property type="entry name" value="Znf_C2H2_sf"/>
</dbReference>
<dbReference type="FunFam" id="3.30.160.60:FF:000026">
    <property type="entry name" value="Transcription factor Sp3"/>
    <property type="match status" value="1"/>
</dbReference>
<keyword evidence="5" id="KW-0862">Zinc</keyword>
<proteinExistence type="inferred from homology"/>
<dbReference type="RefSeq" id="XP_013094985.2">
    <property type="nucleotide sequence ID" value="XM_013239531.2"/>
</dbReference>
<dbReference type="GO" id="GO:0000981">
    <property type="term" value="F:DNA-binding transcription factor activity, RNA polymerase II-specific"/>
    <property type="evidence" value="ECO:0007669"/>
    <property type="project" value="TreeGrafter"/>
</dbReference>
<evidence type="ECO:0000313" key="15">
    <source>
        <dbReference type="RefSeq" id="XP_013094985.2"/>
    </source>
</evidence>
<protein>
    <submittedName>
        <fullName evidence="15">Transcription factor Sp4-like isoform X1</fullName>
    </submittedName>
</protein>
<organism evidence="14 15">
    <name type="scientific">Biomphalaria glabrata</name>
    <name type="common">Bloodfluke planorb</name>
    <name type="synonym">Freshwater snail</name>
    <dbReference type="NCBI Taxonomy" id="6526"/>
    <lineage>
        <taxon>Eukaryota</taxon>
        <taxon>Metazoa</taxon>
        <taxon>Spiralia</taxon>
        <taxon>Lophotrochozoa</taxon>
        <taxon>Mollusca</taxon>
        <taxon>Gastropoda</taxon>
        <taxon>Heterobranchia</taxon>
        <taxon>Euthyneura</taxon>
        <taxon>Panpulmonata</taxon>
        <taxon>Hygrophila</taxon>
        <taxon>Lymnaeoidea</taxon>
        <taxon>Planorbidae</taxon>
        <taxon>Biomphalaria</taxon>
    </lineage>
</organism>
<keyword evidence="6" id="KW-0805">Transcription regulation</keyword>
<evidence type="ECO:0000259" key="13">
    <source>
        <dbReference type="PROSITE" id="PS50157"/>
    </source>
</evidence>
<evidence type="ECO:0000256" key="11">
    <source>
        <dbReference type="PROSITE-ProRule" id="PRU00042"/>
    </source>
</evidence>
<dbReference type="Pfam" id="PF00096">
    <property type="entry name" value="zf-C2H2"/>
    <property type="match status" value="2"/>
</dbReference>
<evidence type="ECO:0000256" key="6">
    <source>
        <dbReference type="ARBA" id="ARBA00023015"/>
    </source>
</evidence>
<evidence type="ECO:0000256" key="3">
    <source>
        <dbReference type="ARBA" id="ARBA00022737"/>
    </source>
</evidence>
<dbReference type="GeneID" id="106078610"/>
<feature type="domain" description="C2H2-type" evidence="13">
    <location>
        <begin position="735"/>
        <end position="762"/>
    </location>
</feature>
<dbReference type="OrthoDB" id="6365676at2759"/>
<dbReference type="PROSITE" id="PS00028">
    <property type="entry name" value="ZINC_FINGER_C2H2_1"/>
    <property type="match status" value="3"/>
</dbReference>
<dbReference type="GO" id="GO:0000978">
    <property type="term" value="F:RNA polymerase II cis-regulatory region sequence-specific DNA binding"/>
    <property type="evidence" value="ECO:0007669"/>
    <property type="project" value="TreeGrafter"/>
</dbReference>
<reference evidence="15" key="1">
    <citation type="submission" date="2025-08" db="UniProtKB">
        <authorList>
            <consortium name="RefSeq"/>
        </authorList>
    </citation>
    <scope>IDENTIFICATION</scope>
</reference>
<keyword evidence="8" id="KW-0804">Transcription</keyword>
<sequence>MFLTRRARIQVCCAKVGSSLPRSKQFFVPFSHVVEIKCFGSNSLLNRIMATANGNRSNSDYVAVTSSAQDAQPSPLAMLAATCSKIGSPAQSEEQGYGQGGDSSLRVVGAGQGGSTTDAMAGWMQLPNGAIVNTNGKALNAGNVLQQASLPNNVSSQLFSQGQQLIATQGPNGQLTYSVMPSYQTVNIDGQDAFIQEAFIIPSSAGQTQPNFQGAQQTLLTPSGHLIRTQGLPAPTAAPANLFQHVSGLGGLGNFINIGGNLISLGGMQNTAVRQNGNIMQAVQIPGFQAIPQLPNLVQVPVSINGQTVLQTVQLPTPNIPIQTHIQQVGGNGIVSLNTTPQSLQTFMASQAQNQTSQQTITVGQSEDSQNHVQNNNQKIDIKPSLSQLSLPNTSKASGLTLAANGGGVQTLNVINTPQGQMILSQPSNQNQLSIPTLSVPAYPQAITASSGSSTTTSISSQNAAMIQNVLAQHQLLQGMANVQNIGGIQLTNQGQINLLQQALTMQSPRTVQLQNLQGLQNLQAYPALQGLQGIPGIQTVNQSGHIINGASISNLGAVAIGTSGNTLSAIPLNTPQNVQVTAAPVSQGVITSAQIQQDPNDPTKWQLVNNAPQNTANVSVAASSITVAAPTSTVGSGSSSETPSTGKRVRRVACTCPNCTSTEKHQGEKKKKQHICHMEGCGKVYGKTSHLRAHLRWHSGDRPFVCSWMFCGKRFTRSDELQRHKRTHTGEKKFQCPECTKRFMRSDHLTKHIRTHSAKRQLDGVSSSLDSGQPLDECEDDEEMEEDEDDESGAVENEAEDYHVVMAVEDEEDDENDDNDDGEKS</sequence>